<reference evidence="3" key="1">
    <citation type="journal article" date="2020" name="MBio">
        <title>Horizontal gene transfer to a defensive symbiont with a reduced genome amongst a multipartite beetle microbiome.</title>
        <authorList>
            <person name="Waterworth S.C."/>
            <person name="Florez L.V."/>
            <person name="Rees E.R."/>
            <person name="Hertweck C."/>
            <person name="Kaltenpoth M."/>
            <person name="Kwan J.C."/>
        </authorList>
    </citation>
    <scope>NUCLEOTIDE SEQUENCE [LARGE SCALE GENOMIC DNA]</scope>
</reference>
<organism evidence="2 3">
    <name type="scientific">Paracidovorax wautersii</name>
    <dbReference type="NCBI Taxonomy" id="1177982"/>
    <lineage>
        <taxon>Bacteria</taxon>
        <taxon>Pseudomonadati</taxon>
        <taxon>Pseudomonadota</taxon>
        <taxon>Betaproteobacteria</taxon>
        <taxon>Burkholderiales</taxon>
        <taxon>Comamonadaceae</taxon>
        <taxon>Paracidovorax</taxon>
    </lineage>
</organism>
<evidence type="ECO:0000313" key="3">
    <source>
        <dbReference type="Proteomes" id="UP000461670"/>
    </source>
</evidence>
<name>A0A7V8JPP2_9BURK</name>
<protein>
    <submittedName>
        <fullName evidence="2">Uncharacterized protein</fullName>
    </submittedName>
</protein>
<evidence type="ECO:0000313" key="2">
    <source>
        <dbReference type="EMBL" id="KAF1019992.1"/>
    </source>
</evidence>
<evidence type="ECO:0000256" key="1">
    <source>
        <dbReference type="SAM" id="MobiDB-lite"/>
    </source>
</evidence>
<dbReference type="EMBL" id="WNDQ01000043">
    <property type="protein sequence ID" value="KAF1019992.1"/>
    <property type="molecule type" value="Genomic_DNA"/>
</dbReference>
<comment type="caution">
    <text evidence="2">The sequence shown here is derived from an EMBL/GenBank/DDBJ whole genome shotgun (WGS) entry which is preliminary data.</text>
</comment>
<gene>
    <name evidence="2" type="ORF">GAK30_02787</name>
</gene>
<feature type="region of interest" description="Disordered" evidence="1">
    <location>
        <begin position="1"/>
        <end position="31"/>
    </location>
</feature>
<proteinExistence type="predicted"/>
<dbReference type="AlphaFoldDB" id="A0A7V8JPP2"/>
<dbReference type="Proteomes" id="UP000461670">
    <property type="component" value="Unassembled WGS sequence"/>
</dbReference>
<accession>A0A7V8JPP2</accession>
<feature type="compositionally biased region" description="Basic and acidic residues" evidence="1">
    <location>
        <begin position="15"/>
        <end position="31"/>
    </location>
</feature>
<sequence>MPDAGRRAALSAGTGRERNDIVKKEGKTWQL</sequence>